<dbReference type="EMBL" id="CP054490">
    <property type="protein sequence ID" value="QKQ24623.1"/>
    <property type="molecule type" value="Genomic_DNA"/>
</dbReference>
<keyword evidence="1" id="KW-0472">Membrane</keyword>
<keyword evidence="3" id="KW-1185">Reference proteome</keyword>
<sequence>MGDIVKKSKILIIDWDFISADMKGWYGFPVHGHLVKKWLDTGTYERKTMDLYNNMRASSVFSTLPSDSPIRWLISMFRWFYFKQKDYLGVDQYGEGLEDVFASDPELVEHLYNEYYQYFLENSSFTINDQIQRLIDRKPDDWELGIVSLDRTREEIELILSDKFSAIQEYRKIFAHRLCTDSPIRSHAPPPIHESVQFVSEEIDAYSLRDDLDVYILSNIEFKKHLYFPQKISVIEIWGDKTVDDFDFNNPDQVLVEPNIEKVSENTENGPKKIAHAYDIIFNKFPFIQKTRDFFEDTGEIIGGALLVYTLLVIFISSILDWFGLIDSYSDSMIYTIGIPFFVMLAVWVVFWGLLLIFLILTEVPVAVINRFYENKELGLDTRDATWKAVKPVIIWTPILILLAYIV</sequence>
<evidence type="ECO:0000313" key="2">
    <source>
        <dbReference type="EMBL" id="QKQ24623.1"/>
    </source>
</evidence>
<organism evidence="2 3">
    <name type="scientific">Candidatus Ruthia endofausta</name>
    <dbReference type="NCBI Taxonomy" id="2738852"/>
    <lineage>
        <taxon>Bacteria</taxon>
        <taxon>Pseudomonadati</taxon>
        <taxon>Pseudomonadota</taxon>
        <taxon>Gammaproteobacteria</taxon>
        <taxon>Candidatus Pseudothioglobaceae</taxon>
        <taxon>Candidatus Ruthturnera</taxon>
    </lineage>
</organism>
<proteinExistence type="predicted"/>
<feature type="transmembrane region" description="Helical" evidence="1">
    <location>
        <begin position="335"/>
        <end position="361"/>
    </location>
</feature>
<accession>A0A6N0HQK6</accession>
<name>A0A6N0HQK6_9GAMM</name>
<evidence type="ECO:0000256" key="1">
    <source>
        <dbReference type="SAM" id="Phobius"/>
    </source>
</evidence>
<keyword evidence="1" id="KW-1133">Transmembrane helix</keyword>
<dbReference type="KEGG" id="reo:HUE58_05875"/>
<dbReference type="RefSeq" id="WP_174606059.1">
    <property type="nucleotide sequence ID" value="NZ_CP054490.1"/>
</dbReference>
<reference evidence="2 3" key="1">
    <citation type="submission" date="2020-05" db="EMBL/GenBank/DDBJ databases">
        <title>Horizontal transmission and recombination maintain forever young bacterial symbiont genomes.</title>
        <authorList>
            <person name="Russell S.L."/>
            <person name="Pepper-Tunick E."/>
            <person name="Svedberg J."/>
            <person name="Byrne A."/>
            <person name="Ruelas Castillo J."/>
            <person name="Vollmers C."/>
            <person name="Beinart R.A."/>
            <person name="Corbett-Detig R."/>
        </authorList>
    </citation>
    <scope>NUCLEOTIDE SEQUENCE [LARGE SCALE GENOMIC DNA]</scope>
    <source>
        <strain evidence="2">JDF_Ridge</strain>
    </source>
</reference>
<gene>
    <name evidence="2" type="ORF">HUE58_05875</name>
</gene>
<evidence type="ECO:0000313" key="3">
    <source>
        <dbReference type="Proteomes" id="UP000509429"/>
    </source>
</evidence>
<dbReference type="Proteomes" id="UP000509429">
    <property type="component" value="Chromosome"/>
</dbReference>
<keyword evidence="1" id="KW-0812">Transmembrane</keyword>
<protein>
    <submittedName>
        <fullName evidence="2">Uncharacterized protein</fullName>
    </submittedName>
</protein>
<feature type="transmembrane region" description="Helical" evidence="1">
    <location>
        <begin position="301"/>
        <end position="323"/>
    </location>
</feature>
<dbReference type="AlphaFoldDB" id="A0A6N0HQK6"/>